<dbReference type="GO" id="GO:0004519">
    <property type="term" value="F:endonuclease activity"/>
    <property type="evidence" value="ECO:0007669"/>
    <property type="project" value="UniProtKB-KW"/>
</dbReference>
<sequence length="241" mass="26425">MPRLTIASLNTRGTPFFGSALRARYTAIADAFEASDADVVNLQEVHTYYHVRLLSRTMPSYRANFRPSAAGPAGGLVTFSRQVADGTSYRRFSRQPRLASALKGVLFTRLPDVTVLNTHLLANRDGDWSAENRYYPVHKSQLVTLTQYVETVEGPVILTGDFNIPRHSSLYRDFLQATQLTDSFGDSCPPTFHQAYLPAGRPAHCIDFALAAGLTVESAEVDGTFASDHLALLVRTGEGSV</sequence>
<protein>
    <submittedName>
        <fullName evidence="2">Endonuclease/exonuclease/phosphatase (EEP) superfamily protein YafD</fullName>
    </submittedName>
</protein>
<gene>
    <name evidence="2" type="ORF">BJY22_003076</name>
</gene>
<dbReference type="Proteomes" id="UP000555407">
    <property type="component" value="Unassembled WGS sequence"/>
</dbReference>
<keyword evidence="3" id="KW-1185">Reference proteome</keyword>
<dbReference type="Pfam" id="PF03372">
    <property type="entry name" value="Exo_endo_phos"/>
    <property type="match status" value="1"/>
</dbReference>
<reference evidence="2 3" key="1">
    <citation type="submission" date="2020-03" db="EMBL/GenBank/DDBJ databases">
        <title>Sequencing the genomes of 1000 actinobacteria strains.</title>
        <authorList>
            <person name="Klenk H.-P."/>
        </authorList>
    </citation>
    <scope>NUCLEOTIDE SEQUENCE [LARGE SCALE GENOMIC DNA]</scope>
    <source>
        <strain evidence="2 3">DSM 45490</strain>
    </source>
</reference>
<feature type="domain" description="Endonuclease/exonuclease/phosphatase" evidence="1">
    <location>
        <begin position="7"/>
        <end position="229"/>
    </location>
</feature>
<dbReference type="SUPFAM" id="SSF56219">
    <property type="entry name" value="DNase I-like"/>
    <property type="match status" value="1"/>
</dbReference>
<evidence type="ECO:0000313" key="3">
    <source>
        <dbReference type="Proteomes" id="UP000555407"/>
    </source>
</evidence>
<evidence type="ECO:0000313" key="2">
    <source>
        <dbReference type="EMBL" id="NIK57359.1"/>
    </source>
</evidence>
<proteinExistence type="predicted"/>
<dbReference type="InterPro" id="IPR038772">
    <property type="entry name" value="Sph/SMPD2-like"/>
</dbReference>
<dbReference type="GO" id="GO:0004767">
    <property type="term" value="F:sphingomyelin phosphodiesterase activity"/>
    <property type="evidence" value="ECO:0007669"/>
    <property type="project" value="InterPro"/>
</dbReference>
<dbReference type="InterPro" id="IPR005135">
    <property type="entry name" value="Endo/exonuclease/phosphatase"/>
</dbReference>
<dbReference type="PANTHER" id="PTHR16320">
    <property type="entry name" value="SPHINGOMYELINASE FAMILY MEMBER"/>
    <property type="match status" value="1"/>
</dbReference>
<dbReference type="Gene3D" id="3.60.10.10">
    <property type="entry name" value="Endonuclease/exonuclease/phosphatase"/>
    <property type="match status" value="1"/>
</dbReference>
<dbReference type="AlphaFoldDB" id="A0A7X5VAC3"/>
<evidence type="ECO:0000259" key="1">
    <source>
        <dbReference type="Pfam" id="PF03372"/>
    </source>
</evidence>
<dbReference type="GO" id="GO:0004527">
    <property type="term" value="F:exonuclease activity"/>
    <property type="evidence" value="ECO:0007669"/>
    <property type="project" value="UniProtKB-KW"/>
</dbReference>
<comment type="caution">
    <text evidence="2">The sequence shown here is derived from an EMBL/GenBank/DDBJ whole genome shotgun (WGS) entry which is preliminary data.</text>
</comment>
<dbReference type="PANTHER" id="PTHR16320:SF23">
    <property type="entry name" value="SPHINGOMYELINASE C 1"/>
    <property type="match status" value="1"/>
</dbReference>
<name>A0A7X5VAC3_9ACTN</name>
<keyword evidence="2" id="KW-0378">Hydrolase</keyword>
<keyword evidence="2" id="KW-0269">Exonuclease</keyword>
<dbReference type="InterPro" id="IPR036691">
    <property type="entry name" value="Endo/exonu/phosph_ase_sf"/>
</dbReference>
<keyword evidence="2" id="KW-0540">Nuclease</keyword>
<organism evidence="2 3">
    <name type="scientific">Kribbella shirazensis</name>
    <dbReference type="NCBI Taxonomy" id="1105143"/>
    <lineage>
        <taxon>Bacteria</taxon>
        <taxon>Bacillati</taxon>
        <taxon>Actinomycetota</taxon>
        <taxon>Actinomycetes</taxon>
        <taxon>Propionibacteriales</taxon>
        <taxon>Kribbellaceae</taxon>
        <taxon>Kribbella</taxon>
    </lineage>
</organism>
<accession>A0A7X5VAC3</accession>
<keyword evidence="2" id="KW-0255">Endonuclease</keyword>
<dbReference type="RefSeq" id="WP_167207391.1">
    <property type="nucleotide sequence ID" value="NZ_JAASRO010000001.1"/>
</dbReference>
<dbReference type="EMBL" id="JAASRO010000001">
    <property type="protein sequence ID" value="NIK57359.1"/>
    <property type="molecule type" value="Genomic_DNA"/>
</dbReference>